<dbReference type="InParanoid" id="A0A168R359"/>
<organism evidence="1">
    <name type="scientific">Absidia glauca</name>
    <name type="common">Pin mould</name>
    <dbReference type="NCBI Taxonomy" id="4829"/>
    <lineage>
        <taxon>Eukaryota</taxon>
        <taxon>Fungi</taxon>
        <taxon>Fungi incertae sedis</taxon>
        <taxon>Mucoromycota</taxon>
        <taxon>Mucoromycotina</taxon>
        <taxon>Mucoromycetes</taxon>
        <taxon>Mucorales</taxon>
        <taxon>Cunninghamellaceae</taxon>
        <taxon>Absidia</taxon>
    </lineage>
</organism>
<gene>
    <name evidence="1" type="primary">ABSGL_11893.1 scaffold 12357</name>
</gene>
<name>A0A168R359_ABSGL</name>
<accession>A0A168R359</accession>
<reference evidence="1" key="1">
    <citation type="submission" date="2016-04" db="EMBL/GenBank/DDBJ databases">
        <authorList>
            <person name="Evans L.H."/>
            <person name="Alamgir A."/>
            <person name="Owens N."/>
            <person name="Weber N.D."/>
            <person name="Virtaneva K."/>
            <person name="Barbian K."/>
            <person name="Babar A."/>
            <person name="Rosenke K."/>
        </authorList>
    </citation>
    <scope>NUCLEOTIDE SEQUENCE [LARGE SCALE GENOMIC DNA]</scope>
    <source>
        <strain evidence="1">CBS 101.48</strain>
    </source>
</reference>
<dbReference type="Proteomes" id="UP000078561">
    <property type="component" value="Unassembled WGS sequence"/>
</dbReference>
<sequence>MMVKGTSENNNLDKTQLRIAISEAKTSALESGDRESTQLLGIMEILVKLCHSGAASLPDHNESELTTYRRVVMVLDDILDGTMLKIKDGETTCRASKAIGKDHEKLFGATIPLNAGFGRRIDMIMSTKNVELSSSEWKRPRTPIAKCLQQQSKNIRMNKAILSYLLALPIDQEDADNVFSVGMDWTGPIG</sequence>
<proteinExistence type="predicted"/>
<protein>
    <submittedName>
        <fullName evidence="1">Uncharacterized protein</fullName>
    </submittedName>
</protein>
<dbReference type="EMBL" id="LT554489">
    <property type="protein sequence ID" value="SAM06017.1"/>
    <property type="molecule type" value="Genomic_DNA"/>
</dbReference>
<evidence type="ECO:0000313" key="2">
    <source>
        <dbReference type="Proteomes" id="UP000078561"/>
    </source>
</evidence>
<keyword evidence="2" id="KW-1185">Reference proteome</keyword>
<evidence type="ECO:0000313" key="1">
    <source>
        <dbReference type="EMBL" id="SAM06017.1"/>
    </source>
</evidence>
<dbReference type="OrthoDB" id="2284760at2759"/>
<dbReference type="AlphaFoldDB" id="A0A168R359"/>